<sequence>MNGCFCWQSAMQIDAPFYRYLSTLLVFIAGTRHFLRMFRSGGLAGDLLPPVNCCKAKLIGSKGQNSPCPSYSASPAFCLLLCLAIAPHFTLIHIHFSFGFPTNPRNPDTAKMLKDGNCSHNGLGEQM</sequence>
<dbReference type="Proteomes" id="UP000694892">
    <property type="component" value="Chromosome 3S"/>
</dbReference>
<evidence type="ECO:0000313" key="1">
    <source>
        <dbReference type="EMBL" id="OCT86888.1"/>
    </source>
</evidence>
<accession>A0A974D744</accession>
<protein>
    <submittedName>
        <fullName evidence="1">Uncharacterized protein</fullName>
    </submittedName>
</protein>
<evidence type="ECO:0000313" key="2">
    <source>
        <dbReference type="Proteomes" id="UP000694892"/>
    </source>
</evidence>
<gene>
    <name evidence="1" type="ORF">XELAEV_18020578mg</name>
</gene>
<name>A0A974D744_XENLA</name>
<reference evidence="2" key="1">
    <citation type="journal article" date="2016" name="Nature">
        <title>Genome evolution in the allotetraploid frog Xenopus laevis.</title>
        <authorList>
            <person name="Session A.M."/>
            <person name="Uno Y."/>
            <person name="Kwon T."/>
            <person name="Chapman J.A."/>
            <person name="Toyoda A."/>
            <person name="Takahashi S."/>
            <person name="Fukui A."/>
            <person name="Hikosaka A."/>
            <person name="Suzuki A."/>
            <person name="Kondo M."/>
            <person name="van Heeringen S.J."/>
            <person name="Quigley I."/>
            <person name="Heinz S."/>
            <person name="Ogino H."/>
            <person name="Ochi H."/>
            <person name="Hellsten U."/>
            <person name="Lyons J.B."/>
            <person name="Simakov O."/>
            <person name="Putnam N."/>
            <person name="Stites J."/>
            <person name="Kuroki Y."/>
            <person name="Tanaka T."/>
            <person name="Michiue T."/>
            <person name="Watanabe M."/>
            <person name="Bogdanovic O."/>
            <person name="Lister R."/>
            <person name="Georgiou G."/>
            <person name="Paranjpe S.S."/>
            <person name="van Kruijsbergen I."/>
            <person name="Shu S."/>
            <person name="Carlson J."/>
            <person name="Kinoshita T."/>
            <person name="Ohta Y."/>
            <person name="Mawaribuchi S."/>
            <person name="Jenkins J."/>
            <person name="Grimwood J."/>
            <person name="Schmutz J."/>
            <person name="Mitros T."/>
            <person name="Mozaffari S.V."/>
            <person name="Suzuki Y."/>
            <person name="Haramoto Y."/>
            <person name="Yamamoto T.S."/>
            <person name="Takagi C."/>
            <person name="Heald R."/>
            <person name="Miller K."/>
            <person name="Haudenschild C."/>
            <person name="Kitzman J."/>
            <person name="Nakayama T."/>
            <person name="Izutsu Y."/>
            <person name="Robert J."/>
            <person name="Fortriede J."/>
            <person name="Burns K."/>
            <person name="Lotay V."/>
            <person name="Karimi K."/>
            <person name="Yasuoka Y."/>
            <person name="Dichmann D.S."/>
            <person name="Flajnik M.F."/>
            <person name="Houston D.W."/>
            <person name="Shendure J."/>
            <person name="DuPasquier L."/>
            <person name="Vize P.D."/>
            <person name="Zorn A.M."/>
            <person name="Ito M."/>
            <person name="Marcotte E.M."/>
            <person name="Wallingford J.B."/>
            <person name="Ito Y."/>
            <person name="Asashima M."/>
            <person name="Ueno N."/>
            <person name="Matsuda Y."/>
            <person name="Veenstra G.J."/>
            <person name="Fujiyama A."/>
            <person name="Harland R.M."/>
            <person name="Taira M."/>
            <person name="Rokhsar D.S."/>
        </authorList>
    </citation>
    <scope>NUCLEOTIDE SEQUENCE [LARGE SCALE GENOMIC DNA]</scope>
    <source>
        <strain evidence="2">J</strain>
    </source>
</reference>
<dbReference type="EMBL" id="CM004471">
    <property type="protein sequence ID" value="OCT86888.1"/>
    <property type="molecule type" value="Genomic_DNA"/>
</dbReference>
<dbReference type="AlphaFoldDB" id="A0A974D744"/>
<organism evidence="1 2">
    <name type="scientific">Xenopus laevis</name>
    <name type="common">African clawed frog</name>
    <dbReference type="NCBI Taxonomy" id="8355"/>
    <lineage>
        <taxon>Eukaryota</taxon>
        <taxon>Metazoa</taxon>
        <taxon>Chordata</taxon>
        <taxon>Craniata</taxon>
        <taxon>Vertebrata</taxon>
        <taxon>Euteleostomi</taxon>
        <taxon>Amphibia</taxon>
        <taxon>Batrachia</taxon>
        <taxon>Anura</taxon>
        <taxon>Pipoidea</taxon>
        <taxon>Pipidae</taxon>
        <taxon>Xenopodinae</taxon>
        <taxon>Xenopus</taxon>
        <taxon>Xenopus</taxon>
    </lineage>
</organism>
<proteinExistence type="predicted"/>